<evidence type="ECO:0008006" key="3">
    <source>
        <dbReference type="Google" id="ProtNLM"/>
    </source>
</evidence>
<evidence type="ECO:0000313" key="2">
    <source>
        <dbReference type="Proteomes" id="UP000224563"/>
    </source>
</evidence>
<organism evidence="1 2">
    <name type="scientific">Agathobacter ruminis</name>
    <dbReference type="NCBI Taxonomy" id="1712665"/>
    <lineage>
        <taxon>Bacteria</taxon>
        <taxon>Bacillati</taxon>
        <taxon>Bacillota</taxon>
        <taxon>Clostridia</taxon>
        <taxon>Lachnospirales</taxon>
        <taxon>Lachnospiraceae</taxon>
        <taxon>Agathobacter</taxon>
    </lineage>
</organism>
<proteinExistence type="predicted"/>
<comment type="caution">
    <text evidence="1">The sequence shown here is derived from an EMBL/GenBank/DDBJ whole genome shotgun (WGS) entry which is preliminary data.</text>
</comment>
<dbReference type="AlphaFoldDB" id="A0A2G3E738"/>
<sequence length="473" mass="54729">MSVKKPERLLGYLKYNDIDYPFEFIEEDFSIVLYPPNLEEWEEAADIFAFFDNLIKPKSGGWIKSIKLEGITSEHYRIVFSVKDSPSNYHGFKSYEVDWFYYCREEYGFDQIEGIRVSGPEVNYFFPPQIALRNDVKFGEDNYIEKMTVSTTDEKTKRDCGSYSVKRGLSTSVELDAFATMHYNTALNPIDAASYMYFIFSKPIGVDDITTVVYHARCFFKFITYRNNVSFSAIETFYNKEGKRDFAGTIVFPSNNEKETHKKAADRIIKYDVLQNKTANLFKAIKLGKMGYAHICNSIEDRRHFSSGRMIMIMSEFEREFRNIYGQDYERSDLYISTKKEIVELIEEYRKSHTGDAKKYATSIKKTVSNLDNSYAQNVEKAIHDCEAIIKPFISHNYSGYTDEIINAICGRVGEIRNGIAHSKMDFKLDAIHLTDTKTIEELTYAIRLKKAGVPDDKVRQGIKELFSENVAV</sequence>
<gene>
    <name evidence="1" type="ORF">CSX02_00480</name>
</gene>
<dbReference type="EMBL" id="PDYG01000001">
    <property type="protein sequence ID" value="PHU38955.1"/>
    <property type="molecule type" value="Genomic_DNA"/>
</dbReference>
<dbReference type="Proteomes" id="UP000224563">
    <property type="component" value="Unassembled WGS sequence"/>
</dbReference>
<dbReference type="RefSeq" id="WP_099385219.1">
    <property type="nucleotide sequence ID" value="NZ_JANSWH010000050.1"/>
</dbReference>
<reference evidence="1 2" key="1">
    <citation type="submission" date="2017-10" db="EMBL/GenBank/DDBJ databases">
        <title>Resolving the taxonomy of Roseburia spp., Eubacterium rectale and Agathobacter spp. through phylogenomic analysis.</title>
        <authorList>
            <person name="Sheridan P.O."/>
            <person name="Walker A.W."/>
            <person name="Duncan S.H."/>
            <person name="Scott K.P."/>
            <person name="Toole P.W.O."/>
            <person name="Luis P."/>
            <person name="Flint H.J."/>
        </authorList>
    </citation>
    <scope>NUCLEOTIDE SEQUENCE [LARGE SCALE GENOMIC DNA]</scope>
    <source>
        <strain evidence="1 2">JK623</strain>
    </source>
</reference>
<evidence type="ECO:0000313" key="1">
    <source>
        <dbReference type="EMBL" id="PHU38955.1"/>
    </source>
</evidence>
<reference evidence="1 2" key="2">
    <citation type="submission" date="2017-10" db="EMBL/GenBank/DDBJ databases">
        <authorList>
            <person name="Banno H."/>
            <person name="Chua N.-H."/>
        </authorList>
    </citation>
    <scope>NUCLEOTIDE SEQUENCE [LARGE SCALE GENOMIC DNA]</scope>
    <source>
        <strain evidence="1 2">JK623</strain>
    </source>
</reference>
<protein>
    <recommendedName>
        <fullName evidence="3">ApeA N-terminal domain-containing protein</fullName>
    </recommendedName>
</protein>
<accession>A0A2G3E738</accession>
<keyword evidence="2" id="KW-1185">Reference proteome</keyword>
<name>A0A2G3E738_9FIRM</name>